<accession>A0A8T0E9T1</accession>
<comment type="caution">
    <text evidence="1">The sequence shown here is derived from an EMBL/GenBank/DDBJ whole genome shotgun (WGS) entry which is preliminary data.</text>
</comment>
<sequence length="86" mass="10198">MHFGADVAVILTRFIRNLLFHIRLITEGNKYEASSLDCPSTLHEEQEFRLDIALFQYPRVYSKLQWLVLMILESFKPAVLEQQWTK</sequence>
<organism evidence="1 2">
    <name type="scientific">Argiope bruennichi</name>
    <name type="common">Wasp spider</name>
    <name type="synonym">Aranea bruennichi</name>
    <dbReference type="NCBI Taxonomy" id="94029"/>
    <lineage>
        <taxon>Eukaryota</taxon>
        <taxon>Metazoa</taxon>
        <taxon>Ecdysozoa</taxon>
        <taxon>Arthropoda</taxon>
        <taxon>Chelicerata</taxon>
        <taxon>Arachnida</taxon>
        <taxon>Araneae</taxon>
        <taxon>Araneomorphae</taxon>
        <taxon>Entelegynae</taxon>
        <taxon>Araneoidea</taxon>
        <taxon>Araneidae</taxon>
        <taxon>Argiope</taxon>
    </lineage>
</organism>
<reference evidence="1" key="2">
    <citation type="submission" date="2020-06" db="EMBL/GenBank/DDBJ databases">
        <authorList>
            <person name="Sheffer M."/>
        </authorList>
    </citation>
    <scope>NUCLEOTIDE SEQUENCE</scope>
</reference>
<protein>
    <submittedName>
        <fullName evidence="1">Uncharacterized protein</fullName>
    </submittedName>
</protein>
<evidence type="ECO:0000313" key="1">
    <source>
        <dbReference type="EMBL" id="KAF8769796.1"/>
    </source>
</evidence>
<dbReference type="AlphaFoldDB" id="A0A8T0E9T1"/>
<dbReference type="EMBL" id="JABXBU010002228">
    <property type="protein sequence ID" value="KAF8769796.1"/>
    <property type="molecule type" value="Genomic_DNA"/>
</dbReference>
<proteinExistence type="predicted"/>
<keyword evidence="2" id="KW-1185">Reference proteome</keyword>
<name>A0A8T0E9T1_ARGBR</name>
<dbReference type="Proteomes" id="UP000807504">
    <property type="component" value="Unassembled WGS sequence"/>
</dbReference>
<evidence type="ECO:0000313" key="2">
    <source>
        <dbReference type="Proteomes" id="UP000807504"/>
    </source>
</evidence>
<gene>
    <name evidence="1" type="ORF">HNY73_017405</name>
</gene>
<reference evidence="1" key="1">
    <citation type="journal article" date="2020" name="bioRxiv">
        <title>Chromosome-level reference genome of the European wasp spider Argiope bruennichi: a resource for studies on range expansion and evolutionary adaptation.</title>
        <authorList>
            <person name="Sheffer M.M."/>
            <person name="Hoppe A."/>
            <person name="Krehenwinkel H."/>
            <person name="Uhl G."/>
            <person name="Kuss A.W."/>
            <person name="Jensen L."/>
            <person name="Jensen C."/>
            <person name="Gillespie R.G."/>
            <person name="Hoff K.J."/>
            <person name="Prost S."/>
        </authorList>
    </citation>
    <scope>NUCLEOTIDE SEQUENCE</scope>
</reference>